<dbReference type="InterPro" id="IPR039360">
    <property type="entry name" value="Ras_GTPase"/>
</dbReference>
<accession>G0V6J7</accession>
<protein>
    <recommendedName>
        <fullName evidence="3">Ras-GAP domain-containing protein</fullName>
    </recommendedName>
</protein>
<dbReference type="GO" id="GO:0007121">
    <property type="term" value="P:bipolar cellular bud site selection"/>
    <property type="evidence" value="ECO:0007669"/>
    <property type="project" value="EnsemblFungi"/>
</dbReference>
<dbReference type="Proteomes" id="UP000001640">
    <property type="component" value="Chromosome 1"/>
</dbReference>
<dbReference type="CDD" id="cd00030">
    <property type="entry name" value="C2"/>
    <property type="match status" value="1"/>
</dbReference>
<dbReference type="CDD" id="cd05137">
    <property type="entry name" value="RasGAP_CLA2_BUD2"/>
    <property type="match status" value="1"/>
</dbReference>
<reference key="2">
    <citation type="submission" date="2011-08" db="EMBL/GenBank/DDBJ databases">
        <title>Genome sequence of Naumovozyma castellii.</title>
        <authorList>
            <person name="Gordon J.L."/>
            <person name="Armisen D."/>
            <person name="Proux-Wera E."/>
            <person name="OhEigeartaigh S.S."/>
            <person name="Byrne K.P."/>
            <person name="Wolfe K.H."/>
        </authorList>
    </citation>
    <scope>NUCLEOTIDE SEQUENCE</scope>
    <source>
        <strain>Type strain:CBS 4309</strain>
    </source>
</reference>
<dbReference type="PROSITE" id="PS00509">
    <property type="entry name" value="RAS_GTPASE_ACTIV_1"/>
    <property type="match status" value="1"/>
</dbReference>
<dbReference type="PANTHER" id="PTHR10194">
    <property type="entry name" value="RAS GTPASE-ACTIVATING PROTEINS"/>
    <property type="match status" value="1"/>
</dbReference>
<dbReference type="GO" id="GO:0007120">
    <property type="term" value="P:axial cellular bud site selection"/>
    <property type="evidence" value="ECO:0007669"/>
    <property type="project" value="EnsemblFungi"/>
</dbReference>
<dbReference type="EMBL" id="HE576752">
    <property type="protein sequence ID" value="CCC67092.1"/>
    <property type="molecule type" value="Genomic_DNA"/>
</dbReference>
<dbReference type="PROSITE" id="PS50018">
    <property type="entry name" value="RAS_GTPASE_ACTIV_2"/>
    <property type="match status" value="1"/>
</dbReference>
<dbReference type="KEGG" id="ncs:NCAS_0A05340"/>
<dbReference type="GO" id="GO:0001403">
    <property type="term" value="P:invasive growth in response to glucose limitation"/>
    <property type="evidence" value="ECO:0007669"/>
    <property type="project" value="EnsemblFungi"/>
</dbReference>
<dbReference type="GO" id="GO:0005935">
    <property type="term" value="C:cellular bud neck"/>
    <property type="evidence" value="ECO:0007669"/>
    <property type="project" value="EnsemblFungi"/>
</dbReference>
<dbReference type="HOGENOM" id="CLU_002973_0_0_1"/>
<dbReference type="STRING" id="1064592.G0V6J7"/>
<sequence>MSTSDIPPKTKLTVSSPNKQLDLTLEQFKMATTTLNGTFEAEVEWCSDPSLDDWKQHFLQITKTGSLIHKVDGQTMLNSFSIQNIPSTLVDDGNNPNTANKLPYDSTNNDTSENNAIINVHPIIKHLQGCQIQLIDNDKYASIPIIKVITSLNKFPIYIRTKRESTFQELFASLIWWSALKKKGIFEKLELIKPKITENDKKTHRKEPTNLLVCQFNVFGPISRKTNLRDDRYNIIPDTNQNFPLQYDTDIDNDKLDNFGWFKAMGVLKSNGTLDLLLKSDGSLIYSLDVSILLRSEIRILDRSILHSDSCLFLGIIPKLRESLGIPVEYNDNNNKQQFIINDMTLANQQRQEVILKCPLRVDLEDWFVALNSFAIAETLSLTNMDNSNRLRVANHFSISVLEANIKIDANVTSDVSLSCHFSMWDHVWMMTPEVRSSQNPFWREEYDLNEDITINSLKITIKKRHANNKQSPVGYVEITQDMINNPEYAKEIRLPLHSSIGVKEIGTICIRIASSDLNFVLPQVNFVKFEQSLLKIDLSKIVKMVYNNPSVRTATDNKLSHTAKIFLEVFQSLNRQHSWFQALVNQELLMIDSSITKTVARNASSAHIFNSIFRGNSLLTKSMELYFLKVGAEYLDKSIGQILRKITKENKLCELDPQRINSKSKNESETEKIIEENYQQLVFYIKKIWKGIYMSSNDLPLAIKSELKSMRKKIEIMNGNTKNDASSDEQYQTILNCISSFLFLRFFCPVILNPKLFYFVADHLTENSRRTLTLISKILLKFSTLSYFGQQEPHLMKINEFISSNREKLFDYIDKVTEKKLDFSPKHLKLNERLTRPKLLMNKEILKNLPAIPYLIDSCLRESQLIEILMTTKSGVDGNNSNRRCSDEHLPEIGELEFEKLTENNTEIFGNDLMQYLEEEDDNEPDNGVDGNKRQTNSSSRKETSVIVRDFDREASLLFNKLERLKNLLSDYEYPSDTLFESKRYSELLAKRIYFSETKELYISDDKSAVSPPTNMTRLYTSSNETRIRFFNNERILTRSQQSPIHPSNKNLNRNSYQFEKKSNYDAENTVDTQNKGLSRLTSIKLSKMIRKTTEVTNANVENSNNKKGWWFTRK</sequence>
<dbReference type="GeneID" id="96900574"/>
<reference evidence="4 5" key="1">
    <citation type="journal article" date="2011" name="Proc. Natl. Acad. Sci. U.S.A.">
        <title>Evolutionary erosion of yeast sex chromosomes by mating-type switching accidents.</title>
        <authorList>
            <person name="Gordon J.L."/>
            <person name="Armisen D."/>
            <person name="Proux-Wera E."/>
            <person name="Oheigeartaigh S.S."/>
            <person name="Byrne K.P."/>
            <person name="Wolfe K.H."/>
        </authorList>
    </citation>
    <scope>NUCLEOTIDE SEQUENCE [LARGE SCALE GENOMIC DNA]</scope>
    <source>
        <strain evidence="5">ATCC 76901 / BCRC 22586 / CBS 4309 / NBRC 1992 / NRRL Y-12630</strain>
    </source>
</reference>
<dbReference type="GO" id="GO:0005096">
    <property type="term" value="F:GTPase activator activity"/>
    <property type="evidence" value="ECO:0007669"/>
    <property type="project" value="UniProtKB-KW"/>
</dbReference>
<keyword evidence="5" id="KW-1185">Reference proteome</keyword>
<dbReference type="GO" id="GO:0031578">
    <property type="term" value="P:mitotic spindle orientation checkpoint signaling"/>
    <property type="evidence" value="ECO:0007669"/>
    <property type="project" value="EnsemblFungi"/>
</dbReference>
<dbReference type="Pfam" id="PF00616">
    <property type="entry name" value="RasGAP"/>
    <property type="match status" value="1"/>
</dbReference>
<dbReference type="Gene3D" id="1.10.506.10">
    <property type="entry name" value="GTPase Activation - p120gap, domain 1"/>
    <property type="match status" value="1"/>
</dbReference>
<gene>
    <name evidence="4" type="primary">NCAS0A05340</name>
    <name evidence="4" type="ordered locus">NCAS_0A05340</name>
</gene>
<dbReference type="InterPro" id="IPR001936">
    <property type="entry name" value="RasGAP_dom"/>
</dbReference>
<dbReference type="InterPro" id="IPR023152">
    <property type="entry name" value="RasGAP_CS"/>
</dbReference>
<feature type="domain" description="Ras-GAP" evidence="3">
    <location>
        <begin position="559"/>
        <end position="785"/>
    </location>
</feature>
<dbReference type="SUPFAM" id="SSF49562">
    <property type="entry name" value="C2 domain (Calcium/lipid-binding domain, CaLB)"/>
    <property type="match status" value="1"/>
</dbReference>
<dbReference type="InterPro" id="IPR035892">
    <property type="entry name" value="C2_domain_sf"/>
</dbReference>
<dbReference type="GO" id="GO:0000131">
    <property type="term" value="C:incipient cellular bud site"/>
    <property type="evidence" value="ECO:0007669"/>
    <property type="project" value="EnsemblFungi"/>
</dbReference>
<name>G0V6J7_NAUCA</name>
<dbReference type="InParanoid" id="G0V6J7"/>
<dbReference type="FunCoup" id="G0V6J7">
    <property type="interactions" value="103"/>
</dbReference>
<dbReference type="eggNOG" id="KOG3508">
    <property type="taxonomic scope" value="Eukaryota"/>
</dbReference>
<evidence type="ECO:0000313" key="5">
    <source>
        <dbReference type="Proteomes" id="UP000001640"/>
    </source>
</evidence>
<evidence type="ECO:0000313" key="4">
    <source>
        <dbReference type="EMBL" id="CCC67092.1"/>
    </source>
</evidence>
<dbReference type="InterPro" id="IPR008936">
    <property type="entry name" value="Rho_GTPase_activation_prot"/>
</dbReference>
<evidence type="ECO:0000256" key="2">
    <source>
        <dbReference type="SAM" id="MobiDB-lite"/>
    </source>
</evidence>
<evidence type="ECO:0000256" key="1">
    <source>
        <dbReference type="ARBA" id="ARBA00022468"/>
    </source>
</evidence>
<organism evidence="4 5">
    <name type="scientific">Naumovozyma castellii</name>
    <name type="common">Yeast</name>
    <name type="synonym">Saccharomyces castellii</name>
    <dbReference type="NCBI Taxonomy" id="27288"/>
    <lineage>
        <taxon>Eukaryota</taxon>
        <taxon>Fungi</taxon>
        <taxon>Dikarya</taxon>
        <taxon>Ascomycota</taxon>
        <taxon>Saccharomycotina</taxon>
        <taxon>Saccharomycetes</taxon>
        <taxon>Saccharomycetales</taxon>
        <taxon>Saccharomycetaceae</taxon>
        <taxon>Naumovozyma</taxon>
    </lineage>
</organism>
<dbReference type="RefSeq" id="XP_003673476.1">
    <property type="nucleotide sequence ID" value="XM_003673428.1"/>
</dbReference>
<evidence type="ECO:0000259" key="3">
    <source>
        <dbReference type="PROSITE" id="PS50018"/>
    </source>
</evidence>
<dbReference type="AlphaFoldDB" id="G0V6J7"/>
<dbReference type="OMA" id="WFVGLNY"/>
<dbReference type="OrthoDB" id="775356at2759"/>
<dbReference type="PANTHER" id="PTHR10194:SF60">
    <property type="entry name" value="RAS GTPASE-ACTIVATING PROTEIN RASKOL"/>
    <property type="match status" value="1"/>
</dbReference>
<feature type="region of interest" description="Disordered" evidence="2">
    <location>
        <begin position="922"/>
        <end position="946"/>
    </location>
</feature>
<dbReference type="SMART" id="SM00323">
    <property type="entry name" value="RasGAP"/>
    <property type="match status" value="1"/>
</dbReference>
<proteinExistence type="predicted"/>
<keyword evidence="1" id="KW-0343">GTPase activation</keyword>
<dbReference type="SUPFAM" id="SSF48350">
    <property type="entry name" value="GTPase activation domain, GAP"/>
    <property type="match status" value="1"/>
</dbReference>